<organism evidence="5 6">
    <name type="scientific">Plenodomus tracheiphilus IPT5</name>
    <dbReference type="NCBI Taxonomy" id="1408161"/>
    <lineage>
        <taxon>Eukaryota</taxon>
        <taxon>Fungi</taxon>
        <taxon>Dikarya</taxon>
        <taxon>Ascomycota</taxon>
        <taxon>Pezizomycotina</taxon>
        <taxon>Dothideomycetes</taxon>
        <taxon>Pleosporomycetidae</taxon>
        <taxon>Pleosporales</taxon>
        <taxon>Pleosporineae</taxon>
        <taxon>Leptosphaeriaceae</taxon>
        <taxon>Plenodomus</taxon>
    </lineage>
</organism>
<accession>A0A6A7BKQ9</accession>
<evidence type="ECO:0000313" key="6">
    <source>
        <dbReference type="Proteomes" id="UP000799423"/>
    </source>
</evidence>
<dbReference type="PANTHER" id="PTHR43918">
    <property type="entry name" value="ACETYLCHOLINESTERASE"/>
    <property type="match status" value="1"/>
</dbReference>
<gene>
    <name evidence="5" type="ORF">T440DRAFT_504329</name>
</gene>
<keyword evidence="3" id="KW-0732">Signal</keyword>
<evidence type="ECO:0000256" key="3">
    <source>
        <dbReference type="RuleBase" id="RU361235"/>
    </source>
</evidence>
<evidence type="ECO:0000256" key="2">
    <source>
        <dbReference type="ARBA" id="ARBA00022801"/>
    </source>
</evidence>
<dbReference type="Pfam" id="PF00135">
    <property type="entry name" value="COesterase"/>
    <property type="match status" value="1"/>
</dbReference>
<keyword evidence="2 3" id="KW-0378">Hydrolase</keyword>
<protein>
    <recommendedName>
        <fullName evidence="3">Carboxylic ester hydrolase</fullName>
        <ecNumber evidence="3">3.1.1.-</ecNumber>
    </recommendedName>
</protein>
<dbReference type="GO" id="GO:0052689">
    <property type="term" value="F:carboxylic ester hydrolase activity"/>
    <property type="evidence" value="ECO:0007669"/>
    <property type="project" value="TreeGrafter"/>
</dbReference>
<dbReference type="EMBL" id="MU006290">
    <property type="protein sequence ID" value="KAF2855752.1"/>
    <property type="molecule type" value="Genomic_DNA"/>
</dbReference>
<dbReference type="InterPro" id="IPR019826">
    <property type="entry name" value="Carboxylesterase_B_AS"/>
</dbReference>
<evidence type="ECO:0000259" key="4">
    <source>
        <dbReference type="Pfam" id="PF00135"/>
    </source>
</evidence>
<dbReference type="PROSITE" id="PS00941">
    <property type="entry name" value="CARBOXYLESTERASE_B_2"/>
    <property type="match status" value="1"/>
</dbReference>
<dbReference type="EC" id="3.1.1.-" evidence="3"/>
<dbReference type="InterPro" id="IPR002018">
    <property type="entry name" value="CarbesteraseB"/>
</dbReference>
<name>A0A6A7BKQ9_9PLEO</name>
<dbReference type="InterPro" id="IPR050654">
    <property type="entry name" value="AChE-related_enzymes"/>
</dbReference>
<feature type="chain" id="PRO_5025716921" description="Carboxylic ester hydrolase" evidence="3">
    <location>
        <begin position="20"/>
        <end position="564"/>
    </location>
</feature>
<dbReference type="InterPro" id="IPR019819">
    <property type="entry name" value="Carboxylesterase_B_CS"/>
</dbReference>
<proteinExistence type="inferred from homology"/>
<dbReference type="SUPFAM" id="SSF53474">
    <property type="entry name" value="alpha/beta-Hydrolases"/>
    <property type="match status" value="1"/>
</dbReference>
<dbReference type="AlphaFoldDB" id="A0A6A7BKQ9"/>
<evidence type="ECO:0000256" key="1">
    <source>
        <dbReference type="ARBA" id="ARBA00005964"/>
    </source>
</evidence>
<dbReference type="InterPro" id="IPR029058">
    <property type="entry name" value="AB_hydrolase_fold"/>
</dbReference>
<keyword evidence="6" id="KW-1185">Reference proteome</keyword>
<feature type="signal peptide" evidence="3">
    <location>
        <begin position="1"/>
        <end position="19"/>
    </location>
</feature>
<sequence length="564" mass="61632">MTKIFAKLLFWSILGHVTAASTLRPVITTTNGTLVGAWNKQYNQDIFLGIPYAQPPTGNLRYQRPKPLDQPWEQRNAVEFGPWCHSAPLALPVFTQSGFSHEESEDCLTLNIVRPATAHKGANLPVLVYVHGGGFVEGSGADQRYNMSFLVQDSVNIGAPIIGVTINYRISGFGFLPGRAVRQAGVANLGLHDQRLALSWIQDNIAAFGGDPSKVTIQGESAGAICVGHQFRAYGGRDYGLFRAGIVESGGPAAIGTHLSIEDQDLLYRNVLNQTGCTNSNDTLNCLRSAPVGTLKNAFQGVAFFPVLDEDMIEELPAVALEKGRFIQRPLLTGTNTNEGTSFAISEGFIVNSTAELRTAIARYLGHGVANTTSDAVAAEYLEKLSPKEAQTSLGSVSLTSRPEYGALYGRATLFRGDQLFIGPRRLSTKMWAKYGVPAYSYRFDTVPSGVDPATLGVTHFAEIPFVFRNFDGVGYQSNFLGSDSTEERLKYVKLSHRMSRMWLSFVNELSPNAYYALDSNVRWPVYTNRSAVNMVFKKSGIHLEQDNFRARAISLQNSASAQS</sequence>
<reference evidence="5" key="1">
    <citation type="submission" date="2020-01" db="EMBL/GenBank/DDBJ databases">
        <authorList>
            <consortium name="DOE Joint Genome Institute"/>
            <person name="Haridas S."/>
            <person name="Albert R."/>
            <person name="Binder M."/>
            <person name="Bloem J."/>
            <person name="Labutti K."/>
            <person name="Salamov A."/>
            <person name="Andreopoulos B."/>
            <person name="Baker S.E."/>
            <person name="Barry K."/>
            <person name="Bills G."/>
            <person name="Bluhm B.H."/>
            <person name="Cannon C."/>
            <person name="Castanera R."/>
            <person name="Culley D.E."/>
            <person name="Daum C."/>
            <person name="Ezra D."/>
            <person name="Gonzalez J.B."/>
            <person name="Henrissat B."/>
            <person name="Kuo A."/>
            <person name="Liang C."/>
            <person name="Lipzen A."/>
            <person name="Lutzoni F."/>
            <person name="Magnuson J."/>
            <person name="Mondo S."/>
            <person name="Nolan M."/>
            <person name="Ohm R."/>
            <person name="Pangilinan J."/>
            <person name="Park H.-J."/>
            <person name="Ramirez L."/>
            <person name="Alfaro M."/>
            <person name="Sun H."/>
            <person name="Tritt A."/>
            <person name="Yoshinaga Y."/>
            <person name="Zwiers L.-H."/>
            <person name="Turgeon B.G."/>
            <person name="Goodwin S.B."/>
            <person name="Spatafora J.W."/>
            <person name="Crous P.W."/>
            <person name="Grigoriev I.V."/>
        </authorList>
    </citation>
    <scope>NUCLEOTIDE SEQUENCE</scope>
    <source>
        <strain evidence="5">IPT5</strain>
    </source>
</reference>
<comment type="similarity">
    <text evidence="1 3">Belongs to the type-B carboxylesterase/lipase family.</text>
</comment>
<feature type="domain" description="Carboxylesterase type B" evidence="4">
    <location>
        <begin position="25"/>
        <end position="532"/>
    </location>
</feature>
<dbReference type="PANTHER" id="PTHR43918:SF4">
    <property type="entry name" value="CARBOXYLIC ESTER HYDROLASE"/>
    <property type="match status" value="1"/>
</dbReference>
<dbReference type="Gene3D" id="3.40.50.1820">
    <property type="entry name" value="alpha/beta hydrolase"/>
    <property type="match status" value="1"/>
</dbReference>
<evidence type="ECO:0000313" key="5">
    <source>
        <dbReference type="EMBL" id="KAF2855752.1"/>
    </source>
</evidence>
<dbReference type="Proteomes" id="UP000799423">
    <property type="component" value="Unassembled WGS sequence"/>
</dbReference>
<dbReference type="PROSITE" id="PS00122">
    <property type="entry name" value="CARBOXYLESTERASE_B_1"/>
    <property type="match status" value="1"/>
</dbReference>
<dbReference type="OrthoDB" id="408631at2759"/>